<evidence type="ECO:0000256" key="1">
    <source>
        <dbReference type="SAM" id="MobiDB-lite"/>
    </source>
</evidence>
<dbReference type="Gene3D" id="1.20.5.320">
    <property type="entry name" value="6-Phosphogluconate Dehydrogenase, domain 3"/>
    <property type="match status" value="1"/>
</dbReference>
<feature type="domain" description="6-phosphogluconate dehydrogenase C-terminal" evidence="2">
    <location>
        <begin position="1"/>
        <end position="27"/>
    </location>
</feature>
<dbReference type="AlphaFoldDB" id="A0A7Y6F277"/>
<organism evidence="3 4">
    <name type="scientific">Streptomyces odorifer</name>
    <dbReference type="NCBI Taxonomy" id="53450"/>
    <lineage>
        <taxon>Bacteria</taxon>
        <taxon>Bacillati</taxon>
        <taxon>Actinomycetota</taxon>
        <taxon>Actinomycetes</taxon>
        <taxon>Kitasatosporales</taxon>
        <taxon>Streptomycetaceae</taxon>
        <taxon>Streptomyces</taxon>
        <taxon>Streptomyces albidoflavus group</taxon>
    </lineage>
</organism>
<reference evidence="3 4" key="1">
    <citation type="submission" date="2020-03" db="EMBL/GenBank/DDBJ databases">
        <title>Complete genome sequence of sixteen Streptomyces strains facilitates identification of candidate genes involved in plant growth-promotion in grain legumes and cereals.</title>
        <authorList>
            <person name="Gopalakrishnan S."/>
            <person name="Thakur V."/>
            <person name="Saxena R."/>
            <person name="Vadlamudi S."/>
            <person name="Purohit S."/>
            <person name="Kumar V."/>
            <person name="Rathore A."/>
            <person name="Chitikineni A."/>
            <person name="Varshney R.K."/>
        </authorList>
    </citation>
    <scope>NUCLEOTIDE SEQUENCE [LARGE SCALE GENOMIC DNA]</scope>
    <source>
        <strain evidence="3 4">KAI-180</strain>
    </source>
</reference>
<evidence type="ECO:0000313" key="3">
    <source>
        <dbReference type="EMBL" id="NUV29412.1"/>
    </source>
</evidence>
<comment type="caution">
    <text evidence="3">The sequence shown here is derived from an EMBL/GenBank/DDBJ whole genome shotgun (WGS) entry which is preliminary data.</text>
</comment>
<dbReference type="GO" id="GO:0006098">
    <property type="term" value="P:pentose-phosphate shunt"/>
    <property type="evidence" value="ECO:0007669"/>
    <property type="project" value="InterPro"/>
</dbReference>
<evidence type="ECO:0000313" key="4">
    <source>
        <dbReference type="Proteomes" id="UP000540128"/>
    </source>
</evidence>
<name>A0A7Y6F277_9ACTN</name>
<feature type="non-terminal residue" evidence="3">
    <location>
        <position position="1"/>
    </location>
</feature>
<sequence length="36" mass="4104">LTQGQRDYFGAHTYHRTDHPGTFHTLWGGDRSETGT</sequence>
<proteinExistence type="predicted"/>
<dbReference type="InterPro" id="IPR008927">
    <property type="entry name" value="6-PGluconate_DH-like_C_sf"/>
</dbReference>
<dbReference type="GO" id="GO:0004616">
    <property type="term" value="F:phosphogluconate dehydrogenase (decarboxylating) activity"/>
    <property type="evidence" value="ECO:0007669"/>
    <property type="project" value="InterPro"/>
</dbReference>
<protein>
    <recommendedName>
        <fullName evidence="2">6-phosphogluconate dehydrogenase C-terminal domain-containing protein</fullName>
    </recommendedName>
</protein>
<evidence type="ECO:0000259" key="2">
    <source>
        <dbReference type="Pfam" id="PF00393"/>
    </source>
</evidence>
<dbReference type="SUPFAM" id="SSF48179">
    <property type="entry name" value="6-phosphogluconate dehydrogenase C-terminal domain-like"/>
    <property type="match status" value="1"/>
</dbReference>
<dbReference type="RefSeq" id="WP_175457320.1">
    <property type="nucleotide sequence ID" value="NZ_JAANNT010000009.1"/>
</dbReference>
<gene>
    <name evidence="3" type="ORF">G6W59_13945</name>
</gene>
<dbReference type="Pfam" id="PF00393">
    <property type="entry name" value="6PGD"/>
    <property type="match status" value="1"/>
</dbReference>
<dbReference type="InterPro" id="IPR006114">
    <property type="entry name" value="6PGDH_C"/>
</dbReference>
<dbReference type="EMBL" id="JAANNT010000009">
    <property type="protein sequence ID" value="NUV29412.1"/>
    <property type="molecule type" value="Genomic_DNA"/>
</dbReference>
<accession>A0A7Y6F277</accession>
<dbReference type="Proteomes" id="UP000540128">
    <property type="component" value="Unassembled WGS sequence"/>
</dbReference>
<feature type="region of interest" description="Disordered" evidence="1">
    <location>
        <begin position="1"/>
        <end position="36"/>
    </location>
</feature>
<keyword evidence="4" id="KW-1185">Reference proteome</keyword>